<dbReference type="InterPro" id="IPR002523">
    <property type="entry name" value="MgTranspt_CorA/ZnTranspt_ZntB"/>
</dbReference>
<dbReference type="Gene3D" id="1.20.58.340">
    <property type="entry name" value="Magnesium transport protein CorA, transmembrane region"/>
    <property type="match status" value="1"/>
</dbReference>
<dbReference type="InterPro" id="IPR045863">
    <property type="entry name" value="CorA_TM1_TM2"/>
</dbReference>
<keyword evidence="2 6" id="KW-0812">Transmembrane</keyword>
<dbReference type="EMBL" id="JAFFHA010000006">
    <property type="protein sequence ID" value="KAK4654248.1"/>
    <property type="molecule type" value="Genomic_DNA"/>
</dbReference>
<feature type="region of interest" description="Disordered" evidence="5">
    <location>
        <begin position="231"/>
        <end position="254"/>
    </location>
</feature>
<comment type="caution">
    <text evidence="7">The sequence shown here is derived from an EMBL/GenBank/DDBJ whole genome shotgun (WGS) entry which is preliminary data.</text>
</comment>
<reference evidence="7 8" key="1">
    <citation type="journal article" date="2023" name="bioRxiv">
        <title>High-quality genome assemblies of four members of thePodospora anserinaspecies complex.</title>
        <authorList>
            <person name="Ament-Velasquez S.L."/>
            <person name="Vogan A.A."/>
            <person name="Wallerman O."/>
            <person name="Hartmann F."/>
            <person name="Gautier V."/>
            <person name="Silar P."/>
            <person name="Giraud T."/>
            <person name="Johannesson H."/>
        </authorList>
    </citation>
    <scope>NUCLEOTIDE SEQUENCE [LARGE SCALE GENOMIC DNA]</scope>
    <source>
        <strain evidence="7 8">CBS 415.72m</strain>
    </source>
</reference>
<dbReference type="PANTHER" id="PTHR46494:SF1">
    <property type="entry name" value="CORA FAMILY METAL ION TRANSPORTER (EUROFUNG)"/>
    <property type="match status" value="1"/>
</dbReference>
<dbReference type="Pfam" id="PF01544">
    <property type="entry name" value="CorA"/>
    <property type="match status" value="1"/>
</dbReference>
<dbReference type="Proteomes" id="UP001323405">
    <property type="component" value="Unassembled WGS sequence"/>
</dbReference>
<evidence type="ECO:0000256" key="4">
    <source>
        <dbReference type="ARBA" id="ARBA00023136"/>
    </source>
</evidence>
<evidence type="ECO:0000313" key="7">
    <source>
        <dbReference type="EMBL" id="KAK4654248.1"/>
    </source>
</evidence>
<protein>
    <submittedName>
        <fullName evidence="7">Uncharacterized protein</fullName>
    </submittedName>
</protein>
<name>A0ABR0GEU0_9PEZI</name>
<feature type="transmembrane region" description="Helical" evidence="6">
    <location>
        <begin position="1082"/>
        <end position="1102"/>
    </location>
</feature>
<evidence type="ECO:0000256" key="1">
    <source>
        <dbReference type="ARBA" id="ARBA00004651"/>
    </source>
</evidence>
<keyword evidence="8" id="KW-1185">Reference proteome</keyword>
<gene>
    <name evidence="7" type="ORF">QC762_401990</name>
</gene>
<sequence length="1164" mass="132709">MYVNKIEAQPPPPPRHYNPPPPTRRPTNPYDVDETRSNHVKFPGEYYSYGYGAPPRPSTEYAGHGPRGRSPTPPPLSTYSRPAAGRTNYTRPSTRRTHHTVTNTRYTSPVRERDRRDLSPASPTYSPAYSPTSPVLAPVHPRRSSIEYIRVPEYPVEQRKTEFIVEKRRDAASSAEEAEWDYKRVPRRKRTRDERDDGNLDEEDLVLMGMWETDAGFESGPTRNPVARGPYSFVPPSASKDPLGDVGKLSDDDSLDTTEQDIEAAERLTGTAYQVLESGYTGDGMIGGQHGAQLVITPGERVQHQPVFRWIHFSHKSMDFDNFATTRLLGLTKSERQGVADLIARVKRQGIKQIQTSNGSYVRHMEPKFLQMPVPFDPSLKEQSFANRTVTWICLPYFSLEKYSGLLAAENASSFPVQTLLQAQFSRATKDRDMQQAARQLKGAPAELCFHIAQLWCIVVDNCRFYLALLLTCGRMPFDALCGNNIHRVTKTAQEISTLKPAARVFIRYQNNIVWALPIEECGSWFSFMAHFLEFWPRTLNFFYYKRPVKPDEWPWITKLASRSRAGILLEMQIGHKPALPSPMGLSSLKREERDDEVQFSASKQPDDSSQRKTVRITIPREGKETAESKSNSAFAVFTCLDGVSNSGIGGINYDVFEDYFVQVDQYLLNKTARQDQKAYSELRQSKRRDVYKLLEEEGGKGKEESPPSEREKKIYESRVSFFNKADIVFKFFFPSELEVPTVDRFWGIVLSLIEHPTLEPEDPVEPRSKEISKAKRSLQMEKLARQRNEVTKTLDRQIAALSSFNATFSAASPKDLEQVHTPWLLVDAWIHILLGLAISPKNTTRSEFLLDSGLSSLRQGTDTMIQSVASSFERTLFDRSVILPTDLFSLISMQLLKDITPALPDISETYSSYLDTIESDITTKPSTRTHEYKLGRLKQEVSIIQWTVAWQRSIFDAMSQSSTRNWRMQPRPPHASHRGMYTYTQLPSPDITVSTHGYRQLLIDEIINFTDRRDKEFSELRSHASHLEEFNRNKLDTTRDRQERAIYAFTIVTIVFLPLSSIASIFGMNSADVRDMELGQWAYWVTAVPVTVGVVLVGLWWTGEMGGFVRTGMEWVRGWGEGVRWREREEDMVPMMGGYDGGGERVGWREKGAYVVGGVRKRR</sequence>
<accession>A0ABR0GEU0</accession>
<feature type="region of interest" description="Disordered" evidence="5">
    <location>
        <begin position="1"/>
        <end position="137"/>
    </location>
</feature>
<feature type="transmembrane region" description="Helical" evidence="6">
    <location>
        <begin position="1046"/>
        <end position="1070"/>
    </location>
</feature>
<evidence type="ECO:0000256" key="6">
    <source>
        <dbReference type="SAM" id="Phobius"/>
    </source>
</evidence>
<feature type="compositionally biased region" description="Pro residues" evidence="5">
    <location>
        <begin position="9"/>
        <end position="24"/>
    </location>
</feature>
<proteinExistence type="predicted"/>
<feature type="compositionally biased region" description="Low complexity" evidence="5">
    <location>
        <begin position="119"/>
        <end position="134"/>
    </location>
</feature>
<evidence type="ECO:0000256" key="5">
    <source>
        <dbReference type="SAM" id="MobiDB-lite"/>
    </source>
</evidence>
<evidence type="ECO:0000313" key="8">
    <source>
        <dbReference type="Proteomes" id="UP001323405"/>
    </source>
</evidence>
<evidence type="ECO:0000256" key="3">
    <source>
        <dbReference type="ARBA" id="ARBA00022989"/>
    </source>
</evidence>
<dbReference type="SUPFAM" id="SSF144083">
    <property type="entry name" value="Magnesium transport protein CorA, transmembrane region"/>
    <property type="match status" value="1"/>
</dbReference>
<feature type="region of interest" description="Disordered" evidence="5">
    <location>
        <begin position="597"/>
        <end position="626"/>
    </location>
</feature>
<dbReference type="GeneID" id="87909559"/>
<dbReference type="PANTHER" id="PTHR46494">
    <property type="entry name" value="CORA FAMILY METAL ION TRANSPORTER (EUROFUNG)"/>
    <property type="match status" value="1"/>
</dbReference>
<comment type="subcellular location">
    <subcellularLocation>
        <location evidence="1">Cell membrane</location>
        <topology evidence="1">Multi-pass membrane protein</topology>
    </subcellularLocation>
</comment>
<evidence type="ECO:0000256" key="2">
    <source>
        <dbReference type="ARBA" id="ARBA00022692"/>
    </source>
</evidence>
<dbReference type="RefSeq" id="XP_062743223.1">
    <property type="nucleotide sequence ID" value="XM_062889652.1"/>
</dbReference>
<organism evidence="7 8">
    <name type="scientific">Podospora pseudocomata</name>
    <dbReference type="NCBI Taxonomy" id="2093779"/>
    <lineage>
        <taxon>Eukaryota</taxon>
        <taxon>Fungi</taxon>
        <taxon>Dikarya</taxon>
        <taxon>Ascomycota</taxon>
        <taxon>Pezizomycotina</taxon>
        <taxon>Sordariomycetes</taxon>
        <taxon>Sordariomycetidae</taxon>
        <taxon>Sordariales</taxon>
        <taxon>Podosporaceae</taxon>
        <taxon>Podospora</taxon>
    </lineage>
</organism>
<keyword evidence="3 6" id="KW-1133">Transmembrane helix</keyword>
<keyword evidence="4 6" id="KW-0472">Membrane</keyword>